<evidence type="ECO:0000313" key="10">
    <source>
        <dbReference type="Proteomes" id="UP000198426"/>
    </source>
</evidence>
<evidence type="ECO:0000256" key="6">
    <source>
        <dbReference type="ARBA" id="ARBA00022842"/>
    </source>
</evidence>
<dbReference type="Proteomes" id="UP000198426">
    <property type="component" value="Unassembled WGS sequence"/>
</dbReference>
<dbReference type="GO" id="GO:0046872">
    <property type="term" value="F:metal ion binding"/>
    <property type="evidence" value="ECO:0007669"/>
    <property type="project" value="UniProtKB-KW"/>
</dbReference>
<evidence type="ECO:0000313" key="9">
    <source>
        <dbReference type="EMBL" id="SNT39653.1"/>
    </source>
</evidence>
<evidence type="ECO:0000256" key="7">
    <source>
        <dbReference type="ARBA" id="ARBA00022884"/>
    </source>
</evidence>
<keyword evidence="4" id="KW-0255">Endonuclease</keyword>
<dbReference type="GO" id="GO:0003723">
    <property type="term" value="F:RNA binding"/>
    <property type="evidence" value="ECO:0007669"/>
    <property type="project" value="UniProtKB-KW"/>
</dbReference>
<keyword evidence="10" id="KW-1185">Reference proteome</keyword>
<keyword evidence="5" id="KW-0378">Hydrolase</keyword>
<evidence type="ECO:0000256" key="5">
    <source>
        <dbReference type="ARBA" id="ARBA00022801"/>
    </source>
</evidence>
<dbReference type="GO" id="GO:0004540">
    <property type="term" value="F:RNA nuclease activity"/>
    <property type="evidence" value="ECO:0007669"/>
    <property type="project" value="InterPro"/>
</dbReference>
<sequence>MKGTSVFLDHVAGRRAAALVRDGQLQDLIVDPPDDAPFPAGAILRGIVERPMKGQGGVFVRLPEGKGYLRAPKGLVPGQPVLVQVTGHPEPGKAIPLTPKLLFKSKYAIVTPDAPGLNLSRQIRDEERRAELRTLAEELMEGCAYGLILRSEAESAPETEIVEDIAEMRSLAEAITGAEGSGAELLLDAPDAHALAWREWGTPDEIVTDPGCFETRGVLDDLADALRFSIPLAGGGSVVIEPTRALVAIDVNTGADTSPAAGLKANLEAARALPRLLRLRGLGGQIVIDFAPLSKKDRRQVEQALRSAFRTDPIETALVGWTPLGHFEAQRKRERLPLDEAILEALQ</sequence>
<feature type="domain" description="RNA-binding protein AU-1/Ribonuclease E/G" evidence="8">
    <location>
        <begin position="104"/>
        <end position="192"/>
    </location>
</feature>
<dbReference type="PANTHER" id="PTHR30001:SF1">
    <property type="entry name" value="RIBONUCLEASE E_G-LIKE PROTEIN, CHLOROPLASTIC"/>
    <property type="match status" value="1"/>
</dbReference>
<dbReference type="InterPro" id="IPR019307">
    <property type="entry name" value="RNA-bd_AU-1/RNase_E/G"/>
</dbReference>
<dbReference type="GO" id="GO:0016787">
    <property type="term" value="F:hydrolase activity"/>
    <property type="evidence" value="ECO:0007669"/>
    <property type="project" value="UniProtKB-KW"/>
</dbReference>
<proteinExistence type="predicted"/>
<dbReference type="Pfam" id="PF10150">
    <property type="entry name" value="RNase_E_G"/>
    <property type="match status" value="2"/>
</dbReference>
<dbReference type="RefSeq" id="WP_089235487.1">
    <property type="nucleotide sequence ID" value="NZ_FZOY01000015.1"/>
</dbReference>
<evidence type="ECO:0000256" key="3">
    <source>
        <dbReference type="ARBA" id="ARBA00022723"/>
    </source>
</evidence>
<gene>
    <name evidence="9" type="ORF">SAMN05421757_11534</name>
</gene>
<evidence type="ECO:0000256" key="1">
    <source>
        <dbReference type="ARBA" id="ARBA00001946"/>
    </source>
</evidence>
<feature type="domain" description="RNA-binding protein AU-1/Ribonuclease E/G" evidence="8">
    <location>
        <begin position="212"/>
        <end position="333"/>
    </location>
</feature>
<dbReference type="EMBL" id="FZOY01000015">
    <property type="protein sequence ID" value="SNT39653.1"/>
    <property type="molecule type" value="Genomic_DNA"/>
</dbReference>
<name>A0A239MBX9_9RHOB</name>
<dbReference type="AlphaFoldDB" id="A0A239MBX9"/>
<dbReference type="GO" id="GO:0006364">
    <property type="term" value="P:rRNA processing"/>
    <property type="evidence" value="ECO:0007669"/>
    <property type="project" value="TreeGrafter"/>
</dbReference>
<dbReference type="OrthoDB" id="9804278at2"/>
<reference evidence="9 10" key="1">
    <citation type="submission" date="2017-06" db="EMBL/GenBank/DDBJ databases">
        <authorList>
            <person name="Kim H.J."/>
            <person name="Triplett B.A."/>
        </authorList>
    </citation>
    <scope>NUCLEOTIDE SEQUENCE [LARGE SCALE GENOMIC DNA]</scope>
    <source>
        <strain evidence="9 10">DSM 29339</strain>
    </source>
</reference>
<keyword evidence="6" id="KW-0460">Magnesium</keyword>
<keyword evidence="3" id="KW-0479">Metal-binding</keyword>
<dbReference type="GO" id="GO:0005737">
    <property type="term" value="C:cytoplasm"/>
    <property type="evidence" value="ECO:0007669"/>
    <property type="project" value="TreeGrafter"/>
</dbReference>
<protein>
    <submittedName>
        <fullName evidence="9">Ribonuclease, Rne/Rng family</fullName>
    </submittedName>
</protein>
<comment type="cofactor">
    <cofactor evidence="1">
        <name>Mg(2+)</name>
        <dbReference type="ChEBI" id="CHEBI:18420"/>
    </cofactor>
</comment>
<evidence type="ECO:0000256" key="2">
    <source>
        <dbReference type="ARBA" id="ARBA00022722"/>
    </source>
</evidence>
<organism evidence="9 10">
    <name type="scientific">Tropicimonas sediminicola</name>
    <dbReference type="NCBI Taxonomy" id="1031541"/>
    <lineage>
        <taxon>Bacteria</taxon>
        <taxon>Pseudomonadati</taxon>
        <taxon>Pseudomonadota</taxon>
        <taxon>Alphaproteobacteria</taxon>
        <taxon>Rhodobacterales</taxon>
        <taxon>Roseobacteraceae</taxon>
        <taxon>Tropicimonas</taxon>
    </lineage>
</organism>
<keyword evidence="7" id="KW-0694">RNA-binding</keyword>
<dbReference type="InterPro" id="IPR004659">
    <property type="entry name" value="RNase_E/G"/>
</dbReference>
<keyword evidence="2" id="KW-0540">Nuclease</keyword>
<dbReference type="GO" id="GO:0004519">
    <property type="term" value="F:endonuclease activity"/>
    <property type="evidence" value="ECO:0007669"/>
    <property type="project" value="UniProtKB-KW"/>
</dbReference>
<evidence type="ECO:0000259" key="8">
    <source>
        <dbReference type="Pfam" id="PF10150"/>
    </source>
</evidence>
<dbReference type="PANTHER" id="PTHR30001">
    <property type="entry name" value="RIBONUCLEASE"/>
    <property type="match status" value="1"/>
</dbReference>
<evidence type="ECO:0000256" key="4">
    <source>
        <dbReference type="ARBA" id="ARBA00022759"/>
    </source>
</evidence>
<accession>A0A239MBX9</accession>